<comment type="caution">
    <text evidence="1">The sequence shown here is derived from an EMBL/GenBank/DDBJ whole genome shotgun (WGS) entry which is preliminary data.</text>
</comment>
<dbReference type="AlphaFoldDB" id="A0A8E0WP45"/>
<accession>A0A8E0WP45</accession>
<sequence length="75" mass="8613">MSDYEPLDRSHLLSHAQALFPGAAIEVIHTPDEIIHIDVDGHRYTFEIGSDDDEYVFTDGKAFFSIPLMEIDWDF</sequence>
<name>A0A8E0WP45_9SPHN</name>
<dbReference type="Proteomes" id="UP000028135">
    <property type="component" value="Unassembled WGS sequence"/>
</dbReference>
<evidence type="ECO:0000313" key="1">
    <source>
        <dbReference type="EMBL" id="KER34856.1"/>
    </source>
</evidence>
<gene>
    <name evidence="1" type="ORF">AL00_19240</name>
</gene>
<dbReference type="EMBL" id="JANF02000091">
    <property type="protein sequence ID" value="KER34856.1"/>
    <property type="molecule type" value="Genomic_DNA"/>
</dbReference>
<protein>
    <submittedName>
        <fullName evidence="1">Uncharacterized protein</fullName>
    </submittedName>
</protein>
<reference evidence="1 2" key="1">
    <citation type="submission" date="2014-05" db="EMBL/GenBank/DDBJ databases">
        <title>Genome Announcement of Sphingobium lucknowense F2.</title>
        <authorList>
            <person name="Lal R."/>
            <person name="Negi V."/>
            <person name="Lata P."/>
            <person name="Sangwan N."/>
            <person name="Gupta S.K."/>
            <person name="Rao D.L.N."/>
            <person name="Das S."/>
        </authorList>
    </citation>
    <scope>NUCLEOTIDE SEQUENCE [LARGE SCALE GENOMIC DNA]</scope>
    <source>
        <strain evidence="1 2">F2</strain>
    </source>
</reference>
<dbReference type="RefSeq" id="WP_020819964.1">
    <property type="nucleotide sequence ID" value="NZ_JANF02000091.1"/>
</dbReference>
<organism evidence="1 2">
    <name type="scientific">Sphingobium indicum F2</name>
    <dbReference type="NCBI Taxonomy" id="1450518"/>
    <lineage>
        <taxon>Bacteria</taxon>
        <taxon>Pseudomonadati</taxon>
        <taxon>Pseudomonadota</taxon>
        <taxon>Alphaproteobacteria</taxon>
        <taxon>Sphingomonadales</taxon>
        <taxon>Sphingomonadaceae</taxon>
        <taxon>Sphingobium</taxon>
    </lineage>
</organism>
<proteinExistence type="predicted"/>
<evidence type="ECO:0000313" key="2">
    <source>
        <dbReference type="Proteomes" id="UP000028135"/>
    </source>
</evidence>